<evidence type="ECO:0008006" key="7">
    <source>
        <dbReference type="Google" id="ProtNLM"/>
    </source>
</evidence>
<dbReference type="EMBL" id="JAUSVV010000006">
    <property type="protein sequence ID" value="MDQ0443441.1"/>
    <property type="molecule type" value="Genomic_DNA"/>
</dbReference>
<dbReference type="Pfam" id="PF03098">
    <property type="entry name" value="An_peroxidase"/>
    <property type="match status" value="1"/>
</dbReference>
<dbReference type="Gene3D" id="1.10.640.10">
    <property type="entry name" value="Haem peroxidase domain superfamily, animal type"/>
    <property type="match status" value="1"/>
</dbReference>
<evidence type="ECO:0000256" key="1">
    <source>
        <dbReference type="ARBA" id="ARBA00004613"/>
    </source>
</evidence>
<dbReference type="PANTHER" id="PTHR11475:SF4">
    <property type="entry name" value="CHORION PEROXIDASE"/>
    <property type="match status" value="1"/>
</dbReference>
<evidence type="ECO:0000256" key="4">
    <source>
        <dbReference type="SAM" id="MobiDB-lite"/>
    </source>
</evidence>
<keyword evidence="2" id="KW-0964">Secreted</keyword>
<evidence type="ECO:0000313" key="6">
    <source>
        <dbReference type="Proteomes" id="UP001236369"/>
    </source>
</evidence>
<organism evidence="5 6">
    <name type="scientific">Methylobacterium persicinum</name>
    <dbReference type="NCBI Taxonomy" id="374426"/>
    <lineage>
        <taxon>Bacteria</taxon>
        <taxon>Pseudomonadati</taxon>
        <taxon>Pseudomonadota</taxon>
        <taxon>Alphaproteobacteria</taxon>
        <taxon>Hyphomicrobiales</taxon>
        <taxon>Methylobacteriaceae</taxon>
        <taxon>Methylobacterium</taxon>
    </lineage>
</organism>
<sequence length="524" mass="58043">MFGAVPFDRDPPDTNKLLDTPYGEPEPADENPTIPAGYTYFGQFIDHDLTFDPNSSLQKQNDPDATEDFRTPRFDLDSLYGRGPDDQPYLYKDRPVDGGGIRFLLGRQTGNPSMERRGELPRNVEGRALTGDPRNDENGIICQVQALFLNFHNKVVDTLETARPDLKADRHRLFLEAQRIVRWHYQYLVLNDYLPRIVGEETWKRVYLGGGTKPHPHIEFYKPKDGQAYMPVEFSVAAFRFGHSMVRPSYALRRGDANVGGDAVAPFAADHRFHRIPIFSDNFEADKSLNGFGPLPPGWEIDWRLFFSAGALPTAVTGSGKDKGILGVLPQTDTQRTQPGYRIDAQIVDPLAMLPPDVAKSGDQPDGIPSLAYRNLLRGSAFSLPSGQNVARAIRVPVLSEKELWDDTAGGSRGHDFSATASTPNPFAFRAPLWFYILKESELKGRSALPKDKAGGHHLGPVGGRIVAEVLVGIAFNDHTSFLYQDREWTPAAEKARSGFDPGTPVTTMFELAAWTTGGTMTLG</sequence>
<evidence type="ECO:0000313" key="5">
    <source>
        <dbReference type="EMBL" id="MDQ0443441.1"/>
    </source>
</evidence>
<feature type="region of interest" description="Disordered" evidence="4">
    <location>
        <begin position="51"/>
        <end position="78"/>
    </location>
</feature>
<dbReference type="RefSeq" id="WP_238249474.1">
    <property type="nucleotide sequence ID" value="NZ_BPQX01000031.1"/>
</dbReference>
<dbReference type="CDD" id="cd09819">
    <property type="entry name" value="An_peroxidase_bacterial_1"/>
    <property type="match status" value="1"/>
</dbReference>
<proteinExistence type="predicted"/>
<feature type="compositionally biased region" description="Basic and acidic residues" evidence="4">
    <location>
        <begin position="67"/>
        <end position="76"/>
    </location>
</feature>
<accession>A0ABU0HPJ8</accession>
<evidence type="ECO:0000256" key="2">
    <source>
        <dbReference type="ARBA" id="ARBA00022525"/>
    </source>
</evidence>
<dbReference type="InterPro" id="IPR019791">
    <property type="entry name" value="Haem_peroxidase_animal"/>
</dbReference>
<dbReference type="PROSITE" id="PS50292">
    <property type="entry name" value="PEROXIDASE_3"/>
    <property type="match status" value="1"/>
</dbReference>
<evidence type="ECO:0000256" key="3">
    <source>
        <dbReference type="ARBA" id="ARBA00023180"/>
    </source>
</evidence>
<comment type="subcellular location">
    <subcellularLocation>
        <location evidence="1">Secreted</location>
    </subcellularLocation>
</comment>
<reference evidence="5 6" key="1">
    <citation type="submission" date="2023-07" db="EMBL/GenBank/DDBJ databases">
        <title>Genomic Encyclopedia of Type Strains, Phase IV (KMG-IV): sequencing the most valuable type-strain genomes for metagenomic binning, comparative biology and taxonomic classification.</title>
        <authorList>
            <person name="Goeker M."/>
        </authorList>
    </citation>
    <scope>NUCLEOTIDE SEQUENCE [LARGE SCALE GENOMIC DNA]</scope>
    <source>
        <strain evidence="5 6">DSM 19562</strain>
    </source>
</reference>
<dbReference type="PANTHER" id="PTHR11475">
    <property type="entry name" value="OXIDASE/PEROXIDASE"/>
    <property type="match status" value="1"/>
</dbReference>
<dbReference type="InterPro" id="IPR010255">
    <property type="entry name" value="Haem_peroxidase_sf"/>
</dbReference>
<keyword evidence="3" id="KW-0325">Glycoprotein</keyword>
<name>A0ABU0HPJ8_9HYPH</name>
<comment type="caution">
    <text evidence="5">The sequence shown here is derived from an EMBL/GenBank/DDBJ whole genome shotgun (WGS) entry which is preliminary data.</text>
</comment>
<protein>
    <recommendedName>
        <fullName evidence="7">Peroxidase</fullName>
    </recommendedName>
</protein>
<dbReference type="PRINTS" id="PR00457">
    <property type="entry name" value="ANPEROXIDASE"/>
</dbReference>
<dbReference type="InterPro" id="IPR037120">
    <property type="entry name" value="Haem_peroxidase_sf_animal"/>
</dbReference>
<dbReference type="SUPFAM" id="SSF48113">
    <property type="entry name" value="Heme-dependent peroxidases"/>
    <property type="match status" value="1"/>
</dbReference>
<feature type="region of interest" description="Disordered" evidence="4">
    <location>
        <begin position="1"/>
        <end position="34"/>
    </location>
</feature>
<keyword evidence="6" id="KW-1185">Reference proteome</keyword>
<dbReference type="Proteomes" id="UP001236369">
    <property type="component" value="Unassembled WGS sequence"/>
</dbReference>
<gene>
    <name evidence="5" type="ORF">QO016_002944</name>
</gene>